<organism evidence="1 2">
    <name type="scientific">Lentzea pudingi</name>
    <dbReference type="NCBI Taxonomy" id="1789439"/>
    <lineage>
        <taxon>Bacteria</taxon>
        <taxon>Bacillati</taxon>
        <taxon>Actinomycetota</taxon>
        <taxon>Actinomycetes</taxon>
        <taxon>Pseudonocardiales</taxon>
        <taxon>Pseudonocardiaceae</taxon>
        <taxon>Lentzea</taxon>
    </lineage>
</organism>
<dbReference type="EMBL" id="BMNC01000019">
    <property type="protein sequence ID" value="GGN23845.1"/>
    <property type="molecule type" value="Genomic_DNA"/>
</dbReference>
<comment type="caution">
    <text evidence="1">The sequence shown here is derived from an EMBL/GenBank/DDBJ whole genome shotgun (WGS) entry which is preliminary data.</text>
</comment>
<keyword evidence="2" id="KW-1185">Reference proteome</keyword>
<protein>
    <submittedName>
        <fullName evidence="1">Uncharacterized protein</fullName>
    </submittedName>
</protein>
<evidence type="ECO:0000313" key="1">
    <source>
        <dbReference type="EMBL" id="GGN23845.1"/>
    </source>
</evidence>
<name>A0ABQ2INU8_9PSEU</name>
<reference evidence="2" key="1">
    <citation type="journal article" date="2019" name="Int. J. Syst. Evol. Microbiol.">
        <title>The Global Catalogue of Microorganisms (GCM) 10K type strain sequencing project: providing services to taxonomists for standard genome sequencing and annotation.</title>
        <authorList>
            <consortium name="The Broad Institute Genomics Platform"/>
            <consortium name="The Broad Institute Genome Sequencing Center for Infectious Disease"/>
            <person name="Wu L."/>
            <person name="Ma J."/>
        </authorList>
    </citation>
    <scope>NUCLEOTIDE SEQUENCE [LARGE SCALE GENOMIC DNA]</scope>
    <source>
        <strain evidence="2">CGMCC 4.7319</strain>
    </source>
</reference>
<sequence>MGEQGRNLFARAAGALGWSFVAPLAAPPDDGSPESLFEQISDTDYRCTRCGATNTCESDSFPSFGGTTEWWERCTACGAGISGCDMSAVL</sequence>
<accession>A0ABQ2INU8</accession>
<gene>
    <name evidence="1" type="ORF">GCM10011609_76950</name>
</gene>
<dbReference type="Proteomes" id="UP000597656">
    <property type="component" value="Unassembled WGS sequence"/>
</dbReference>
<proteinExistence type="predicted"/>
<evidence type="ECO:0000313" key="2">
    <source>
        <dbReference type="Proteomes" id="UP000597656"/>
    </source>
</evidence>